<name>A0A4Y1WUI5_9BACT</name>
<dbReference type="GeneID" id="78342590"/>
<organism evidence="2 3">
    <name type="scientific">Alistipes communis</name>
    <dbReference type="NCBI Taxonomy" id="2585118"/>
    <lineage>
        <taxon>Bacteria</taxon>
        <taxon>Pseudomonadati</taxon>
        <taxon>Bacteroidota</taxon>
        <taxon>Bacteroidia</taxon>
        <taxon>Bacteroidales</taxon>
        <taxon>Rikenellaceae</taxon>
        <taxon>Alistipes</taxon>
    </lineage>
</organism>
<keyword evidence="3" id="KW-1185">Reference proteome</keyword>
<accession>A0A4Y1WUI5</accession>
<evidence type="ECO:0000313" key="3">
    <source>
        <dbReference type="Proteomes" id="UP000318946"/>
    </source>
</evidence>
<reference evidence="3" key="1">
    <citation type="submission" date="2019-06" db="EMBL/GenBank/DDBJ databases">
        <title>Alistipes onderdonkii subsp. vulgaris subsp. nov., Alistipes dispar sp. nov. and Alistipes communis sp. nov., isolated from human faeces, and creation of Alistipes onderdonkii subsp. onderdonkii subsp. nov.</title>
        <authorList>
            <person name="Sakamoto M."/>
            <person name="Ikeyama N."/>
            <person name="Ogata Y."/>
            <person name="Suda W."/>
            <person name="Iino T."/>
            <person name="Hattori M."/>
            <person name="Ohkuma M."/>
        </authorList>
    </citation>
    <scope>NUCLEOTIDE SEQUENCE [LARGE SCALE GENOMIC DNA]</scope>
    <source>
        <strain evidence="3">5CBH24</strain>
    </source>
</reference>
<dbReference type="Pfam" id="PF19512">
    <property type="entry name" value="DUF6046"/>
    <property type="match status" value="1"/>
</dbReference>
<dbReference type="EMBL" id="AP019735">
    <property type="protein sequence ID" value="BBL04557.1"/>
    <property type="molecule type" value="Genomic_DNA"/>
</dbReference>
<dbReference type="KEGG" id="acou:A5CBH24_18700"/>
<evidence type="ECO:0000259" key="1">
    <source>
        <dbReference type="Pfam" id="PF19512"/>
    </source>
</evidence>
<dbReference type="Proteomes" id="UP000318946">
    <property type="component" value="Chromosome"/>
</dbReference>
<sequence>MGKVFFNIGKATPDVIVSSDGLRDPLRIRTTQALGGFGALPPYFLLRDTDGVRTADADEIRSEMTTVGTIKSVMPLRLKRSTDGILNWFTFPLEPLVSISGKNEIIRRTPAKGKGTGTVKERWSQGDYEISIQGIFIAAENEYPKESVQQLRNLFDTASHLDVEHDILLLFGITRLAIESVSFPHTKGLQNQNYEIKAYSDNPVSLFIPV</sequence>
<dbReference type="RefSeq" id="WP_141412978.1">
    <property type="nucleotide sequence ID" value="NZ_AP019735.1"/>
</dbReference>
<protein>
    <recommendedName>
        <fullName evidence="1">DUF6046 domain-containing protein</fullName>
    </recommendedName>
</protein>
<dbReference type="OrthoDB" id="1069014at2"/>
<dbReference type="AlphaFoldDB" id="A0A4Y1WUI5"/>
<feature type="domain" description="DUF6046" evidence="1">
    <location>
        <begin position="91"/>
        <end position="208"/>
    </location>
</feature>
<gene>
    <name evidence="2" type="ORF">A5CBH24_18700</name>
</gene>
<evidence type="ECO:0000313" key="2">
    <source>
        <dbReference type="EMBL" id="BBL04557.1"/>
    </source>
</evidence>
<proteinExistence type="predicted"/>
<dbReference type="InterPro" id="IPR046109">
    <property type="entry name" value="DUF6046"/>
</dbReference>